<sequence length="476" mass="54175">MSKCLRLSNLPPVTARYKSVTFRHTPGSINNFVAHIANPGASLDSHHPAWKTKRAQSQFPTFRGPGFYLRLLPTGMLDKPAPEKIWDEPLTRLRSYETWSERVARLVAAPLPHITPLWNPAPDGEEHIRMCLQSIRTKKKLGKSAVIRHQVIGKLKNAINLIVVRAAEAKEVDGRLCLVYDESESKYIERWILPNWTYIFAIEMQMCRMPLAQLVQSLRPVLRSSWDRCIAIEHQWLSRDPQVQNADKPLIPLNEILPNMSARSLPPQQSRRSSAQQSPRQSQPQKPTQSEKTSSLDQPQKRPSPTTGESPSPSSTGTPKPVDLHSFLSELEGDDEELDDFLKNISVDDEFRDGYIGTGSRADALMLPQRGESFKPLREPGQQEPYSMIFRDDIVIMDPPKPRRDPEAEAANKPDGWESLRKAMNLTKRKTRFPEQKAAKEQQYTGLGSERLQSPAGARLRPSRFTDERSFDNKRR</sequence>
<dbReference type="EMBL" id="KN882148">
    <property type="protein sequence ID" value="KIY42973.1"/>
    <property type="molecule type" value="Genomic_DNA"/>
</dbReference>
<protein>
    <submittedName>
        <fullName evidence="2">Uncharacterized protein</fullName>
    </submittedName>
</protein>
<feature type="compositionally biased region" description="Low complexity" evidence="1">
    <location>
        <begin position="261"/>
        <end position="285"/>
    </location>
</feature>
<dbReference type="OrthoDB" id="3265918at2759"/>
<organism evidence="2 3">
    <name type="scientific">Fistulina hepatica ATCC 64428</name>
    <dbReference type="NCBI Taxonomy" id="1128425"/>
    <lineage>
        <taxon>Eukaryota</taxon>
        <taxon>Fungi</taxon>
        <taxon>Dikarya</taxon>
        <taxon>Basidiomycota</taxon>
        <taxon>Agaricomycotina</taxon>
        <taxon>Agaricomycetes</taxon>
        <taxon>Agaricomycetidae</taxon>
        <taxon>Agaricales</taxon>
        <taxon>Fistulinaceae</taxon>
        <taxon>Fistulina</taxon>
    </lineage>
</organism>
<keyword evidence="3" id="KW-1185">Reference proteome</keyword>
<proteinExistence type="predicted"/>
<evidence type="ECO:0000313" key="2">
    <source>
        <dbReference type="EMBL" id="KIY42973.1"/>
    </source>
</evidence>
<evidence type="ECO:0000313" key="3">
    <source>
        <dbReference type="Proteomes" id="UP000054144"/>
    </source>
</evidence>
<dbReference type="AlphaFoldDB" id="A0A0D6ZZK2"/>
<feature type="region of interest" description="Disordered" evidence="1">
    <location>
        <begin position="397"/>
        <end position="476"/>
    </location>
</feature>
<feature type="compositionally biased region" description="Basic and acidic residues" evidence="1">
    <location>
        <begin position="464"/>
        <end position="476"/>
    </location>
</feature>
<feature type="compositionally biased region" description="Low complexity" evidence="1">
    <location>
        <begin position="303"/>
        <end position="319"/>
    </location>
</feature>
<gene>
    <name evidence="2" type="ORF">FISHEDRAFT_78942</name>
</gene>
<feature type="compositionally biased region" description="Basic and acidic residues" evidence="1">
    <location>
        <begin position="397"/>
        <end position="421"/>
    </location>
</feature>
<name>A0A0D6ZZK2_9AGAR</name>
<evidence type="ECO:0000256" key="1">
    <source>
        <dbReference type="SAM" id="MobiDB-lite"/>
    </source>
</evidence>
<accession>A0A0D6ZZK2</accession>
<dbReference type="Proteomes" id="UP000054144">
    <property type="component" value="Unassembled WGS sequence"/>
</dbReference>
<reference evidence="2 3" key="1">
    <citation type="journal article" date="2015" name="Fungal Genet. Biol.">
        <title>Evolution of novel wood decay mechanisms in Agaricales revealed by the genome sequences of Fistulina hepatica and Cylindrobasidium torrendii.</title>
        <authorList>
            <person name="Floudas D."/>
            <person name="Held B.W."/>
            <person name="Riley R."/>
            <person name="Nagy L.G."/>
            <person name="Koehler G."/>
            <person name="Ransdell A.S."/>
            <person name="Younus H."/>
            <person name="Chow J."/>
            <person name="Chiniquy J."/>
            <person name="Lipzen A."/>
            <person name="Tritt A."/>
            <person name="Sun H."/>
            <person name="Haridas S."/>
            <person name="LaButti K."/>
            <person name="Ohm R.A."/>
            <person name="Kues U."/>
            <person name="Blanchette R.A."/>
            <person name="Grigoriev I.V."/>
            <person name="Minto R.E."/>
            <person name="Hibbett D.S."/>
        </authorList>
    </citation>
    <scope>NUCLEOTIDE SEQUENCE [LARGE SCALE GENOMIC DNA]</scope>
    <source>
        <strain evidence="2 3">ATCC 64428</strain>
    </source>
</reference>
<feature type="region of interest" description="Disordered" evidence="1">
    <location>
        <begin position="255"/>
        <end position="324"/>
    </location>
</feature>
<feature type="compositionally biased region" description="Polar residues" evidence="1">
    <location>
        <begin position="286"/>
        <end position="298"/>
    </location>
</feature>